<dbReference type="EMBL" id="JAYKXN010000003">
    <property type="protein sequence ID" value="KAK7302062.1"/>
    <property type="molecule type" value="Genomic_DNA"/>
</dbReference>
<evidence type="ECO:0000313" key="1">
    <source>
        <dbReference type="EMBL" id="KAK7302062.1"/>
    </source>
</evidence>
<dbReference type="AlphaFoldDB" id="A0AAN9JQR4"/>
<comment type="caution">
    <text evidence="1">The sequence shown here is derived from an EMBL/GenBank/DDBJ whole genome shotgun (WGS) entry which is preliminary data.</text>
</comment>
<organism evidence="1 2">
    <name type="scientific">Clitoria ternatea</name>
    <name type="common">Butterfly pea</name>
    <dbReference type="NCBI Taxonomy" id="43366"/>
    <lineage>
        <taxon>Eukaryota</taxon>
        <taxon>Viridiplantae</taxon>
        <taxon>Streptophyta</taxon>
        <taxon>Embryophyta</taxon>
        <taxon>Tracheophyta</taxon>
        <taxon>Spermatophyta</taxon>
        <taxon>Magnoliopsida</taxon>
        <taxon>eudicotyledons</taxon>
        <taxon>Gunneridae</taxon>
        <taxon>Pentapetalae</taxon>
        <taxon>rosids</taxon>
        <taxon>fabids</taxon>
        <taxon>Fabales</taxon>
        <taxon>Fabaceae</taxon>
        <taxon>Papilionoideae</taxon>
        <taxon>50 kb inversion clade</taxon>
        <taxon>NPAAA clade</taxon>
        <taxon>indigoferoid/millettioid clade</taxon>
        <taxon>Phaseoleae</taxon>
        <taxon>Clitoria</taxon>
    </lineage>
</organism>
<dbReference type="GO" id="GO:0005886">
    <property type="term" value="C:plasma membrane"/>
    <property type="evidence" value="ECO:0007669"/>
    <property type="project" value="TreeGrafter"/>
</dbReference>
<keyword evidence="2" id="KW-1185">Reference proteome</keyword>
<dbReference type="Proteomes" id="UP001359559">
    <property type="component" value="Unassembled WGS sequence"/>
</dbReference>
<reference evidence="1 2" key="1">
    <citation type="submission" date="2024-01" db="EMBL/GenBank/DDBJ databases">
        <title>The genomes of 5 underutilized Papilionoideae crops provide insights into root nodulation and disease resistance.</title>
        <authorList>
            <person name="Yuan L."/>
        </authorList>
    </citation>
    <scope>NUCLEOTIDE SEQUENCE [LARGE SCALE GENOMIC DNA]</scope>
    <source>
        <strain evidence="1">LY-2023</strain>
        <tissue evidence="1">Leaf</tissue>
    </source>
</reference>
<proteinExistence type="predicted"/>
<dbReference type="PANTHER" id="PTHR32258:SF27">
    <property type="entry name" value="INTERACTING (KIP1-LIKE) FAMILY PROTEIN, PUTATIVE-RELATED"/>
    <property type="match status" value="1"/>
</dbReference>
<evidence type="ECO:0000313" key="2">
    <source>
        <dbReference type="Proteomes" id="UP001359559"/>
    </source>
</evidence>
<dbReference type="InterPro" id="IPR051861">
    <property type="entry name" value="NET_actin-binding_domain"/>
</dbReference>
<accession>A0AAN9JQR4</accession>
<dbReference type="PANTHER" id="PTHR32258">
    <property type="entry name" value="PROTEIN NETWORKED 4A"/>
    <property type="match status" value="1"/>
</dbReference>
<gene>
    <name evidence="1" type="ORF">RJT34_12941</name>
</gene>
<protein>
    <submittedName>
        <fullName evidence="1">Uncharacterized protein</fullName>
    </submittedName>
</protein>
<sequence length="205" mass="23825">MERNEKEVLCEKSKDIDKLLIENTFMEFSLSRLNDKLDRLRAIVMKFQESCQVLLEEKTTLVDEKSSLLSQLQIVTESMQKLLEKNSLLEKSLSDAKTELEGRTVVEEDSMNVEHKLDSCETDQHDVTEENRQGYTIIKDIITCHRSNNSERYPNPNYSSELEAEKELGIDKLEFSKIRKEISEDNGKRKILERLALDAQRLAIL</sequence>
<name>A0AAN9JQR4_CLITE</name>
<dbReference type="GO" id="GO:0051015">
    <property type="term" value="F:actin filament binding"/>
    <property type="evidence" value="ECO:0007669"/>
    <property type="project" value="TreeGrafter"/>
</dbReference>